<reference evidence="1 2" key="1">
    <citation type="submission" date="2018-11" db="EMBL/GenBank/DDBJ databases">
        <authorList>
            <person name="Kuo S.-C."/>
            <person name="Chen F.-J."/>
            <person name="Liao Y.-C."/>
        </authorList>
    </citation>
    <scope>NUCLEOTIDE SEQUENCE [LARGE SCALE GENOMIC DNA]</scope>
    <source>
        <strain evidence="1 2">2014S06-099</strain>
    </source>
</reference>
<organism evidence="1 2">
    <name type="scientific">Acinetobacter pittii</name>
    <name type="common">Acinetobacter genomosp. 3</name>
    <dbReference type="NCBI Taxonomy" id="48296"/>
    <lineage>
        <taxon>Bacteria</taxon>
        <taxon>Pseudomonadati</taxon>
        <taxon>Pseudomonadota</taxon>
        <taxon>Gammaproteobacteria</taxon>
        <taxon>Moraxellales</taxon>
        <taxon>Moraxellaceae</taxon>
        <taxon>Acinetobacter</taxon>
        <taxon>Acinetobacter calcoaceticus/baumannii complex</taxon>
    </lineage>
</organism>
<reference evidence="1 2" key="2">
    <citation type="submission" date="2018-12" db="EMBL/GenBank/DDBJ databases">
        <title>Molecular Epidemiology of Emerging Carbapenem-Resistance in Acinetobacter nosocomialis and Acinetobacter pittii in Taiwan, 2010-2014.</title>
        <authorList>
            <person name="Huang W.-C."/>
            <person name="Wang H.-Y."/>
            <person name="Lai J.-F."/>
            <person name="Lauderdale T.-L."/>
            <person name="Sytwu H.-K."/>
        </authorList>
    </citation>
    <scope>NUCLEOTIDE SEQUENCE [LARGE SCALE GENOMIC DNA]</scope>
    <source>
        <strain evidence="1 2">2014S06-099</strain>
    </source>
</reference>
<accession>A0A3G6YJN1</accession>
<dbReference type="AlphaFoldDB" id="A0A3G6YJN1"/>
<proteinExistence type="predicted"/>
<dbReference type="EMBL" id="CP033540">
    <property type="protein sequence ID" value="AZC00604.1"/>
    <property type="molecule type" value="Genomic_DNA"/>
</dbReference>
<protein>
    <submittedName>
        <fullName evidence="1">Uncharacterized protein</fullName>
    </submittedName>
</protein>
<evidence type="ECO:0000313" key="1">
    <source>
        <dbReference type="EMBL" id="AZC00604.1"/>
    </source>
</evidence>
<dbReference type="Proteomes" id="UP000254410">
    <property type="component" value="Chromosome"/>
</dbReference>
<evidence type="ECO:0000313" key="2">
    <source>
        <dbReference type="Proteomes" id="UP000254410"/>
    </source>
</evidence>
<sequence length="84" mass="10050">MIDICNKNDEFSKNIGREQDKLKAEVLQERIVEYLIEFEWHKKNSIISELDESISKLTPFEQENSERILAIQTHQFNIQEEIKN</sequence>
<gene>
    <name evidence="1" type="ORF">DKE52_010400</name>
</gene>
<name>A0A3G6YJN1_ACIPI</name>